<sequence>MKSKNFKWLNIFAVLFLFISTILPYSVSATTIQGSDLVSVSKSVSIDSLVRGGQEVADVTLSVKGTPQETTFVQPNDVILIIDKSGSMQTDNRLAAAKDATKEFLDLIDTTKHRVGIVDYSGSVSSFPLTTDIDAAKAYVDNIELGGGTNTGDAIRQATAMLANPDSGVQPTIVILTDGEAQSTTDALASSKAAKDAGVIFYSIALLAANENPDLSAPNQLLKNMSTSADHHHFVLGSIGLPEVYRQIVEEIGLASAYNVVVTDTVSPEFEIVPGSYDNNIPKPTVNGNTLEWNITELKANELTFTYQVRLKDTATAGKIPLATTSTTFEDHEGNSYSVDATNPTIEITNPAPIINEIDANKGLTAGGETISIKGQNFLDGAKVYFGSKLATVSSISSGEIIVKSPSGIQGTTVEVKVVNTDGQFAVGQYSYYDVPTIISVSPAEGEMPGGNKITVAGTKFLTGAKVYINDVEAPTTFVLASKLYAIVPSSEISGTVSVKVINPDGSEASLESGYTYLEPAPPSTIELHKLSITSGSLKGGDKVTLYGQEFDENVKVYFGEIEATVDYYTSSSSIRVIVPAGVNPSLVTVKAVNPDGLFSELVNSYEYLAPPTPQLDSLSATSGKLAGGEKVIVYGANLDTDVKVYFGDQEAAIDYYYSSSRVRVIAPAGTSTGFVNVKVVNPTYGTEAVLTSAYEYLPPDPVELNSLSAASGEPKGGNKITLYGKNFDTDVKVYFGDQEAIVDYYTSSSSIRVIVPENASTGFVSVKVVNPDGSSAELIDGYEYAIVLGPTPVITSLSKTSVLVGESTSITIYGQNFDQKGLAYVDGEQVSYSWVTSTRVRISVPVSIQAKTVDIEIVNPDGQSAILPNGFSYEEPVLNPAPIISSLSSNMGELAGGETITISGQNFDSTTKVYFASKLATVISVTDTAIQVKVPSATTSTTVPVKVVNSDSQQYVLDNGYTYLPKPITITSLSTTSGSINGGTSVTIYGTNFTNKTMTISVAGEEVSYTYISATRIRINTPSTLAAGTVKITITDIAGREVSTDYTYY</sequence>
<comment type="caution">
    <text evidence="3">The sequence shown here is derived from an EMBL/GenBank/DDBJ whole genome shotgun (WGS) entry which is preliminary data.</text>
</comment>
<dbReference type="InterPro" id="IPR052387">
    <property type="entry name" value="Fibrocystin"/>
</dbReference>
<dbReference type="Gene3D" id="3.40.50.410">
    <property type="entry name" value="von Willebrand factor, type A domain"/>
    <property type="match status" value="1"/>
</dbReference>
<reference evidence="3" key="1">
    <citation type="submission" date="2020-09" db="EMBL/GenBank/DDBJ databases">
        <title>Bacillus faecalis sp. nov., a moderately halophilic bacterium isolated from cow faeces.</title>
        <authorList>
            <person name="Jiang L."/>
            <person name="Lee J."/>
        </authorList>
    </citation>
    <scope>NUCLEOTIDE SEQUENCE</scope>
    <source>
        <strain evidence="3">AGMB 02131</strain>
    </source>
</reference>
<dbReference type="CDD" id="cd00198">
    <property type="entry name" value="vWFA"/>
    <property type="match status" value="1"/>
</dbReference>
<dbReference type="PROSITE" id="PS50234">
    <property type="entry name" value="VWFA"/>
    <property type="match status" value="1"/>
</dbReference>
<dbReference type="EMBL" id="JACXSI010000019">
    <property type="protein sequence ID" value="MBD3108493.1"/>
    <property type="molecule type" value="Genomic_DNA"/>
</dbReference>
<dbReference type="Pfam" id="PF01833">
    <property type="entry name" value="TIG"/>
    <property type="match status" value="8"/>
</dbReference>
<dbReference type="CDD" id="cd00102">
    <property type="entry name" value="IPT"/>
    <property type="match status" value="5"/>
</dbReference>
<dbReference type="PANTHER" id="PTHR46769">
    <property type="entry name" value="POLYCYSTIC KIDNEY AND HEPATIC DISEASE 1 (AUTOSOMAL RECESSIVE)-LIKE 1"/>
    <property type="match status" value="1"/>
</dbReference>
<proteinExistence type="predicted"/>
<protein>
    <submittedName>
        <fullName evidence="3">IPT/TIG domain-containing protein</fullName>
    </submittedName>
</protein>
<dbReference type="RefSeq" id="WP_190998037.1">
    <property type="nucleotide sequence ID" value="NZ_JACXSI010000019.1"/>
</dbReference>
<dbReference type="InterPro" id="IPR036465">
    <property type="entry name" value="vWFA_dom_sf"/>
</dbReference>
<dbReference type="InterPro" id="IPR013783">
    <property type="entry name" value="Ig-like_fold"/>
</dbReference>
<name>A0A927CVQ3_9BACI</name>
<gene>
    <name evidence="3" type="ORF">IEO70_08945</name>
</gene>
<feature type="domain" description="VWFA" evidence="2">
    <location>
        <begin position="77"/>
        <end position="252"/>
    </location>
</feature>
<dbReference type="AlphaFoldDB" id="A0A927CVQ3"/>
<organism evidence="3 4">
    <name type="scientific">Peribacillus faecalis</name>
    <dbReference type="NCBI Taxonomy" id="2772559"/>
    <lineage>
        <taxon>Bacteria</taxon>
        <taxon>Bacillati</taxon>
        <taxon>Bacillota</taxon>
        <taxon>Bacilli</taxon>
        <taxon>Bacillales</taxon>
        <taxon>Bacillaceae</taxon>
        <taxon>Peribacillus</taxon>
    </lineage>
</organism>
<dbReference type="InterPro" id="IPR002909">
    <property type="entry name" value="IPT_dom"/>
</dbReference>
<dbReference type="PANTHER" id="PTHR46769:SF2">
    <property type="entry name" value="FIBROCYSTIN-L ISOFORM 2 PRECURSOR-RELATED"/>
    <property type="match status" value="1"/>
</dbReference>
<evidence type="ECO:0000259" key="2">
    <source>
        <dbReference type="PROSITE" id="PS50234"/>
    </source>
</evidence>
<accession>A0A927CVQ3</accession>
<evidence type="ECO:0000256" key="1">
    <source>
        <dbReference type="ARBA" id="ARBA00022729"/>
    </source>
</evidence>
<dbReference type="InterPro" id="IPR002035">
    <property type="entry name" value="VWF_A"/>
</dbReference>
<dbReference type="SMART" id="SM00327">
    <property type="entry name" value="VWA"/>
    <property type="match status" value="1"/>
</dbReference>
<dbReference type="SUPFAM" id="SSF53300">
    <property type="entry name" value="vWA-like"/>
    <property type="match status" value="1"/>
</dbReference>
<dbReference type="Proteomes" id="UP000602076">
    <property type="component" value="Unassembled WGS sequence"/>
</dbReference>
<evidence type="ECO:0000313" key="4">
    <source>
        <dbReference type="Proteomes" id="UP000602076"/>
    </source>
</evidence>
<dbReference type="Pfam" id="PF00092">
    <property type="entry name" value="VWA"/>
    <property type="match status" value="1"/>
</dbReference>
<keyword evidence="1" id="KW-0732">Signal</keyword>
<evidence type="ECO:0000313" key="3">
    <source>
        <dbReference type="EMBL" id="MBD3108493.1"/>
    </source>
</evidence>
<dbReference type="InterPro" id="IPR014756">
    <property type="entry name" value="Ig_E-set"/>
</dbReference>
<dbReference type="SUPFAM" id="SSF81296">
    <property type="entry name" value="E set domains"/>
    <property type="match status" value="8"/>
</dbReference>
<keyword evidence="4" id="KW-1185">Reference proteome</keyword>
<dbReference type="Gene3D" id="2.60.40.10">
    <property type="entry name" value="Immunoglobulins"/>
    <property type="match status" value="8"/>
</dbReference>
<dbReference type="SMART" id="SM00429">
    <property type="entry name" value="IPT"/>
    <property type="match status" value="8"/>
</dbReference>